<dbReference type="EMBL" id="LAZR01026485">
    <property type="protein sequence ID" value="KKL68577.1"/>
    <property type="molecule type" value="Genomic_DNA"/>
</dbReference>
<dbReference type="AlphaFoldDB" id="A0A0F9GZQ9"/>
<dbReference type="SUPFAM" id="SSF56091">
    <property type="entry name" value="DNA ligase/mRNA capping enzyme, catalytic domain"/>
    <property type="match status" value="1"/>
</dbReference>
<organism evidence="2">
    <name type="scientific">marine sediment metagenome</name>
    <dbReference type="NCBI Taxonomy" id="412755"/>
    <lineage>
        <taxon>unclassified sequences</taxon>
        <taxon>metagenomes</taxon>
        <taxon>ecological metagenomes</taxon>
    </lineage>
</organism>
<name>A0A0F9GZQ9_9ZZZZ</name>
<feature type="domain" description="RNA ligase" evidence="1">
    <location>
        <begin position="34"/>
        <end position="299"/>
    </location>
</feature>
<proteinExistence type="predicted"/>
<dbReference type="Pfam" id="PF09414">
    <property type="entry name" value="RNA_ligase"/>
    <property type="match status" value="1"/>
</dbReference>
<protein>
    <recommendedName>
        <fullName evidence="1">RNA ligase domain-containing protein</fullName>
    </recommendedName>
</protein>
<comment type="caution">
    <text evidence="2">The sequence shown here is derived from an EMBL/GenBank/DDBJ whole genome shotgun (WGS) entry which is preliminary data.</text>
</comment>
<gene>
    <name evidence="2" type="ORF">LCGC14_2123560</name>
</gene>
<dbReference type="InterPro" id="IPR021122">
    <property type="entry name" value="RNA_ligase_dom_REL/Rnl2"/>
</dbReference>
<evidence type="ECO:0000259" key="1">
    <source>
        <dbReference type="Pfam" id="PF09414"/>
    </source>
</evidence>
<evidence type="ECO:0000313" key="2">
    <source>
        <dbReference type="EMBL" id="KKL68577.1"/>
    </source>
</evidence>
<sequence>MTCPKYPKIDTLYTRDEKFKVTDEIRRPEFFVPREWLVTEKIHGCNIRVSLESSRPCIDELQCNATINPSEFACTCSEQWVMRINGRNDNSQIPPNLLKHLQDTFTLDRLKSLWRCKKNCTVCRGVGWLPIINPDDLKADGGTLRCPNLEPYPITLYGEGYGGGIQKGGGAYTSKTKGGAVSFRLFDVLVGEKNWLRRTDVEDVAAKLSIKCVPLILPPKSIAFRSDLSTTRITFGDVTVAYGEKPWDLELITEYVRDGIQSIVAYEEGTEGHMAEGVVAFTAEPLYNNRGQRLMFKLKGADFTS</sequence>
<accession>A0A0F9GZQ9</accession>
<reference evidence="2" key="1">
    <citation type="journal article" date="2015" name="Nature">
        <title>Complex archaea that bridge the gap between prokaryotes and eukaryotes.</title>
        <authorList>
            <person name="Spang A."/>
            <person name="Saw J.H."/>
            <person name="Jorgensen S.L."/>
            <person name="Zaremba-Niedzwiedzka K."/>
            <person name="Martijn J."/>
            <person name="Lind A.E."/>
            <person name="van Eijk R."/>
            <person name="Schleper C."/>
            <person name="Guy L."/>
            <person name="Ettema T.J."/>
        </authorList>
    </citation>
    <scope>NUCLEOTIDE SEQUENCE</scope>
</reference>